<protein>
    <submittedName>
        <fullName evidence="2">Uncharacterized protein</fullName>
    </submittedName>
</protein>
<keyword evidence="3" id="KW-1185">Reference proteome</keyword>
<organism evidence="2 3">
    <name type="scientific">Gordonia phage Finkle</name>
    <dbReference type="NCBI Taxonomy" id="2926099"/>
    <lineage>
        <taxon>Viruses</taxon>
        <taxon>Duplodnaviria</taxon>
        <taxon>Heunggongvirae</taxon>
        <taxon>Uroviricota</taxon>
        <taxon>Caudoviricetes</taxon>
        <taxon>Finkelvirus</taxon>
        <taxon>Finkelvirus finkel</taxon>
    </lineage>
</organism>
<gene>
    <name evidence="2" type="primary">71</name>
    <name evidence="2" type="ORF">SEA_FINKLE_71</name>
</gene>
<dbReference type="GeneID" id="80018968"/>
<accession>A0A9E7NK87</accession>
<evidence type="ECO:0000313" key="3">
    <source>
        <dbReference type="Proteomes" id="UP001060355"/>
    </source>
</evidence>
<sequence length="34" mass="3651">MTTHSHNTSRQENTTMTANTPHLVTPIEADGGEA</sequence>
<evidence type="ECO:0000256" key="1">
    <source>
        <dbReference type="SAM" id="MobiDB-lite"/>
    </source>
</evidence>
<dbReference type="EMBL" id="ON456347">
    <property type="protein sequence ID" value="UTN92985.1"/>
    <property type="molecule type" value="Genomic_DNA"/>
</dbReference>
<name>A0A9E7NK87_9CAUD</name>
<proteinExistence type="predicted"/>
<dbReference type="KEGG" id="vg:80018968"/>
<dbReference type="RefSeq" id="YP_010754384.1">
    <property type="nucleotide sequence ID" value="NC_073459.1"/>
</dbReference>
<evidence type="ECO:0000313" key="2">
    <source>
        <dbReference type="EMBL" id="UTN92985.1"/>
    </source>
</evidence>
<reference evidence="2" key="1">
    <citation type="submission" date="2022-05" db="EMBL/GenBank/DDBJ databases">
        <authorList>
            <person name="Ashby S."/>
            <person name="Bressette G."/>
            <person name="Brown S."/>
            <person name="Charles S."/>
            <person name="Neely M.N."/>
            <person name="Molloy S.D."/>
            <person name="Garlena R.A."/>
            <person name="Russell D.A."/>
            <person name="Jacobs-Sera D."/>
            <person name="Hatfull G.F."/>
        </authorList>
    </citation>
    <scope>NUCLEOTIDE SEQUENCE</scope>
</reference>
<feature type="compositionally biased region" description="Polar residues" evidence="1">
    <location>
        <begin position="1"/>
        <end position="22"/>
    </location>
</feature>
<dbReference type="Proteomes" id="UP001060355">
    <property type="component" value="Segment"/>
</dbReference>
<feature type="region of interest" description="Disordered" evidence="1">
    <location>
        <begin position="1"/>
        <end position="34"/>
    </location>
</feature>